<organism evidence="1 2">
    <name type="scientific">Candidatus Roizmanbacteria bacterium RIFCSPLOWO2_01_FULL_38_12</name>
    <dbReference type="NCBI Taxonomy" id="1802061"/>
    <lineage>
        <taxon>Bacteria</taxon>
        <taxon>Candidatus Roizmaniibacteriota</taxon>
    </lineage>
</organism>
<name>A0A1F7IUB9_9BACT</name>
<evidence type="ECO:0000313" key="1">
    <source>
        <dbReference type="EMBL" id="OGK46963.1"/>
    </source>
</evidence>
<proteinExistence type="predicted"/>
<sequence>MKKINKETENQILDHYEQEIEASIPEDFRPIYMSDKEKEQFKKIAQKHTQYKSSKRINIRIKNEDLIKVKIKAKESNIPYQTLLSALIHKFAKNDVNITL</sequence>
<dbReference type="STRING" id="1802061.A3A93_00200"/>
<evidence type="ECO:0008006" key="3">
    <source>
        <dbReference type="Google" id="ProtNLM"/>
    </source>
</evidence>
<dbReference type="AlphaFoldDB" id="A0A1F7IUB9"/>
<accession>A0A1F7IUB9</accession>
<protein>
    <recommendedName>
        <fullName evidence="3">Antitoxin</fullName>
    </recommendedName>
</protein>
<reference evidence="1 2" key="1">
    <citation type="journal article" date="2016" name="Nat. Commun.">
        <title>Thousands of microbial genomes shed light on interconnected biogeochemical processes in an aquifer system.</title>
        <authorList>
            <person name="Anantharaman K."/>
            <person name="Brown C.T."/>
            <person name="Hug L.A."/>
            <person name="Sharon I."/>
            <person name="Castelle C.J."/>
            <person name="Probst A.J."/>
            <person name="Thomas B.C."/>
            <person name="Singh A."/>
            <person name="Wilkins M.J."/>
            <person name="Karaoz U."/>
            <person name="Brodie E.L."/>
            <person name="Williams K.H."/>
            <person name="Hubbard S.S."/>
            <person name="Banfield J.F."/>
        </authorList>
    </citation>
    <scope>NUCLEOTIDE SEQUENCE [LARGE SCALE GENOMIC DNA]</scope>
</reference>
<comment type="caution">
    <text evidence="1">The sequence shown here is derived from an EMBL/GenBank/DDBJ whole genome shotgun (WGS) entry which is preliminary data.</text>
</comment>
<evidence type="ECO:0000313" key="2">
    <source>
        <dbReference type="Proteomes" id="UP000177141"/>
    </source>
</evidence>
<gene>
    <name evidence="1" type="ORF">A3A93_00200</name>
</gene>
<dbReference type="EMBL" id="MGAL01000037">
    <property type="protein sequence ID" value="OGK46963.1"/>
    <property type="molecule type" value="Genomic_DNA"/>
</dbReference>
<dbReference type="Proteomes" id="UP000177141">
    <property type="component" value="Unassembled WGS sequence"/>
</dbReference>